<dbReference type="EMBL" id="JACVVK020000038">
    <property type="protein sequence ID" value="KAK7500255.1"/>
    <property type="molecule type" value="Genomic_DNA"/>
</dbReference>
<feature type="non-terminal residue" evidence="1">
    <location>
        <position position="101"/>
    </location>
</feature>
<proteinExistence type="predicted"/>
<gene>
    <name evidence="1" type="ORF">BaRGS_00008478</name>
</gene>
<protein>
    <submittedName>
        <fullName evidence="1">Uncharacterized protein</fullName>
    </submittedName>
</protein>
<reference evidence="1 2" key="1">
    <citation type="journal article" date="2023" name="Sci. Data">
        <title>Genome assembly of the Korean intertidal mud-creeper Batillaria attramentaria.</title>
        <authorList>
            <person name="Patra A.K."/>
            <person name="Ho P.T."/>
            <person name="Jun S."/>
            <person name="Lee S.J."/>
            <person name="Kim Y."/>
            <person name="Won Y.J."/>
        </authorList>
    </citation>
    <scope>NUCLEOTIDE SEQUENCE [LARGE SCALE GENOMIC DNA]</scope>
    <source>
        <strain evidence="1">Wonlab-2016</strain>
    </source>
</reference>
<name>A0ABD0LL92_9CAEN</name>
<comment type="caution">
    <text evidence="1">The sequence shown here is derived from an EMBL/GenBank/DDBJ whole genome shotgun (WGS) entry which is preliminary data.</text>
</comment>
<sequence>MGIPSPWDKGWRRTFPDLVESEERLFPASLLTVISHPTGELPEVRGYVLRFRSDCLHDMVAYRQRSLCMVGTSPKTTTRRAFPPSRNVSSCVFMSPSAAIL</sequence>
<keyword evidence="2" id="KW-1185">Reference proteome</keyword>
<dbReference type="Proteomes" id="UP001519460">
    <property type="component" value="Unassembled WGS sequence"/>
</dbReference>
<evidence type="ECO:0000313" key="2">
    <source>
        <dbReference type="Proteomes" id="UP001519460"/>
    </source>
</evidence>
<dbReference type="AlphaFoldDB" id="A0ABD0LL92"/>
<organism evidence="1 2">
    <name type="scientific">Batillaria attramentaria</name>
    <dbReference type="NCBI Taxonomy" id="370345"/>
    <lineage>
        <taxon>Eukaryota</taxon>
        <taxon>Metazoa</taxon>
        <taxon>Spiralia</taxon>
        <taxon>Lophotrochozoa</taxon>
        <taxon>Mollusca</taxon>
        <taxon>Gastropoda</taxon>
        <taxon>Caenogastropoda</taxon>
        <taxon>Sorbeoconcha</taxon>
        <taxon>Cerithioidea</taxon>
        <taxon>Batillariidae</taxon>
        <taxon>Batillaria</taxon>
    </lineage>
</organism>
<evidence type="ECO:0000313" key="1">
    <source>
        <dbReference type="EMBL" id="KAK7500255.1"/>
    </source>
</evidence>
<accession>A0ABD0LL92</accession>